<accession>A0A120KNF0</accession>
<dbReference type="CDD" id="cd04882">
    <property type="entry name" value="ACT_Bt0572_2"/>
    <property type="match status" value="1"/>
</dbReference>
<dbReference type="RefSeq" id="WP_066608498.1">
    <property type="nucleotide sequence ID" value="NZ_CP014230.1"/>
</dbReference>
<dbReference type="PANTHER" id="PTHR40099">
    <property type="entry name" value="ACETOLACTATE SYNTHASE, SMALL SUBUNIT"/>
    <property type="match status" value="1"/>
</dbReference>
<name>A0A120KNF0_9BACT</name>
<keyword evidence="3" id="KW-1185">Reference proteome</keyword>
<protein>
    <submittedName>
        <fullName evidence="2">Amino acid-binding protein</fullName>
    </submittedName>
</protein>
<dbReference type="AlphaFoldDB" id="A0A120KNF0"/>
<dbReference type="STRING" id="888061.AXF15_00695"/>
<dbReference type="PANTHER" id="PTHR40099:SF1">
    <property type="entry name" value="ACETOLACTATE SYNTHASE, SMALL SUBUNIT"/>
    <property type="match status" value="1"/>
</dbReference>
<dbReference type="CDD" id="cd04908">
    <property type="entry name" value="ACT_Bt0572_1"/>
    <property type="match status" value="1"/>
</dbReference>
<evidence type="ECO:0000259" key="1">
    <source>
        <dbReference type="PROSITE" id="PS51671"/>
    </source>
</evidence>
<dbReference type="InterPro" id="IPR045739">
    <property type="entry name" value="ACT_dom_pair"/>
</dbReference>
<dbReference type="Pfam" id="PF19571">
    <property type="entry name" value="ACT_8"/>
    <property type="match status" value="1"/>
</dbReference>
<evidence type="ECO:0000313" key="3">
    <source>
        <dbReference type="Proteomes" id="UP000063964"/>
    </source>
</evidence>
<dbReference type="SUPFAM" id="SSF55021">
    <property type="entry name" value="ACT-like"/>
    <property type="match status" value="2"/>
</dbReference>
<dbReference type="EMBL" id="CP014230">
    <property type="protein sequence ID" value="AMD93949.1"/>
    <property type="molecule type" value="Genomic_DNA"/>
</dbReference>
<dbReference type="InterPro" id="IPR002912">
    <property type="entry name" value="ACT_dom"/>
</dbReference>
<dbReference type="PROSITE" id="PS51671">
    <property type="entry name" value="ACT"/>
    <property type="match status" value="1"/>
</dbReference>
<reference evidence="3" key="1">
    <citation type="submission" date="2016-02" db="EMBL/GenBank/DDBJ databases">
        <authorList>
            <person name="Holder M.E."/>
            <person name="Ajami N.J."/>
            <person name="Petrosino J.F."/>
        </authorList>
    </citation>
    <scope>NUCLEOTIDE SEQUENCE [LARGE SCALE GENOMIC DNA]</scope>
    <source>
        <strain evidence="3">DSM 12838</strain>
    </source>
</reference>
<gene>
    <name evidence="2" type="ORF">AXF15_00695</name>
</gene>
<proteinExistence type="predicted"/>
<dbReference type="Gene3D" id="3.30.2130.10">
    <property type="entry name" value="VC0802-like"/>
    <property type="match status" value="1"/>
</dbReference>
<sequence length="143" mass="15637">MKVEQISVFLENRAGRLAEVTRTLAENNVNIRALSLADTSDFGILRLIVTDNEKAKEALKAKGFTVGRTNVVAAEVGDNPGGLHNILEMLAVGNVNVEYMYAFVTQSGHNAVLVFRFDQTDKAIEVLRSNGVRILSGEELYAL</sequence>
<dbReference type="KEGG" id="doa:AXF15_00695"/>
<dbReference type="Proteomes" id="UP000063964">
    <property type="component" value="Chromosome"/>
</dbReference>
<dbReference type="OrthoDB" id="9790662at2"/>
<organism evidence="2 3">
    <name type="scientific">Desulfomicrobium orale DSM 12838</name>
    <dbReference type="NCBI Taxonomy" id="888061"/>
    <lineage>
        <taxon>Bacteria</taxon>
        <taxon>Pseudomonadati</taxon>
        <taxon>Thermodesulfobacteriota</taxon>
        <taxon>Desulfovibrionia</taxon>
        <taxon>Desulfovibrionales</taxon>
        <taxon>Desulfomicrobiaceae</taxon>
        <taxon>Desulfomicrobium</taxon>
    </lineage>
</organism>
<evidence type="ECO:0000313" key="2">
    <source>
        <dbReference type="EMBL" id="AMD93949.1"/>
    </source>
</evidence>
<dbReference type="InterPro" id="IPR045865">
    <property type="entry name" value="ACT-like_dom_sf"/>
</dbReference>
<feature type="domain" description="ACT" evidence="1">
    <location>
        <begin position="5"/>
        <end position="74"/>
    </location>
</feature>